<feature type="region of interest" description="Disordered" evidence="1">
    <location>
        <begin position="207"/>
        <end position="230"/>
    </location>
</feature>
<gene>
    <name evidence="2" type="ORF">GA0074704_0316</name>
</gene>
<dbReference type="EMBL" id="LT607751">
    <property type="protein sequence ID" value="SCG36099.1"/>
    <property type="molecule type" value="Genomic_DNA"/>
</dbReference>
<protein>
    <submittedName>
        <fullName evidence="2">Uncharacterized protein</fullName>
    </submittedName>
</protein>
<sequence>MDIRVEHEPACTYAGQVSKKQIYVALTAGDSPVLGNIWRITAKKTDFYLDPHSELEAFHLSVHGPNEDHPAGHRFHVRVDRRAANAISARGDFISHTIPRKGRPFPGQQLGPGVFRIARIRWMWDLQRPKFRQAAALPDPLPEITDDHFGARLSRIMEPNSAADLDLVVSYNEPFWPDDRNSLRDNARLGPLRNDAGMWLTATSYKRSQVTHPTPEGLRLPLPKPGEDPSRIMGGAPEAGDDGMYWFVETITSRQFIEASR</sequence>
<name>A0A1C5GQP8_9ACTN</name>
<accession>A0A1C5GQP8</accession>
<dbReference type="AlphaFoldDB" id="A0A1C5GQP8"/>
<reference evidence="2 3" key="1">
    <citation type="submission" date="2016-06" db="EMBL/GenBank/DDBJ databases">
        <authorList>
            <person name="Kjaerup R.B."/>
            <person name="Dalgaard T.S."/>
            <person name="Juul-Madsen H.R."/>
        </authorList>
    </citation>
    <scope>NUCLEOTIDE SEQUENCE [LARGE SCALE GENOMIC DNA]</scope>
    <source>
        <strain evidence="2 3">DSM 45097</strain>
    </source>
</reference>
<evidence type="ECO:0000256" key="1">
    <source>
        <dbReference type="SAM" id="MobiDB-lite"/>
    </source>
</evidence>
<dbReference type="Proteomes" id="UP000198210">
    <property type="component" value="Chromosome I"/>
</dbReference>
<evidence type="ECO:0000313" key="2">
    <source>
        <dbReference type="EMBL" id="SCG36099.1"/>
    </source>
</evidence>
<evidence type="ECO:0000313" key="3">
    <source>
        <dbReference type="Proteomes" id="UP000198210"/>
    </source>
</evidence>
<proteinExistence type="predicted"/>
<keyword evidence="3" id="KW-1185">Reference proteome</keyword>
<organism evidence="2 3">
    <name type="scientific">Micromonospora siamensis</name>
    <dbReference type="NCBI Taxonomy" id="299152"/>
    <lineage>
        <taxon>Bacteria</taxon>
        <taxon>Bacillati</taxon>
        <taxon>Actinomycetota</taxon>
        <taxon>Actinomycetes</taxon>
        <taxon>Micromonosporales</taxon>
        <taxon>Micromonosporaceae</taxon>
        <taxon>Micromonospora</taxon>
    </lineage>
</organism>